<feature type="transmembrane region" description="Helical" evidence="1">
    <location>
        <begin position="21"/>
        <end position="40"/>
    </location>
</feature>
<evidence type="ECO:0000256" key="1">
    <source>
        <dbReference type="SAM" id="Phobius"/>
    </source>
</evidence>
<gene>
    <name evidence="2" type="ORF">ACH5RR_009013</name>
</gene>
<evidence type="ECO:0000313" key="3">
    <source>
        <dbReference type="Proteomes" id="UP001630127"/>
    </source>
</evidence>
<keyword evidence="3" id="KW-1185">Reference proteome</keyword>
<name>A0ABD3AFG1_9GENT</name>
<reference evidence="2 3" key="1">
    <citation type="submission" date="2024-11" db="EMBL/GenBank/DDBJ databases">
        <title>A near-complete genome assembly of Cinchona calisaya.</title>
        <authorList>
            <person name="Lian D.C."/>
            <person name="Zhao X.W."/>
            <person name="Wei L."/>
        </authorList>
    </citation>
    <scope>NUCLEOTIDE SEQUENCE [LARGE SCALE GENOMIC DNA]</scope>
    <source>
        <tissue evidence="2">Nenye</tissue>
    </source>
</reference>
<keyword evidence="1" id="KW-1133">Transmembrane helix</keyword>
<dbReference type="AlphaFoldDB" id="A0ABD3AFG1"/>
<dbReference type="Proteomes" id="UP001630127">
    <property type="component" value="Unassembled WGS sequence"/>
</dbReference>
<protein>
    <submittedName>
        <fullName evidence="2">Uncharacterized protein</fullName>
    </submittedName>
</protein>
<keyword evidence="1" id="KW-0472">Membrane</keyword>
<accession>A0ABD3AFG1</accession>
<comment type="caution">
    <text evidence="2">The sequence shown here is derived from an EMBL/GenBank/DDBJ whole genome shotgun (WGS) entry which is preliminary data.</text>
</comment>
<evidence type="ECO:0000313" key="2">
    <source>
        <dbReference type="EMBL" id="KAL3529691.1"/>
    </source>
</evidence>
<organism evidence="2 3">
    <name type="scientific">Cinchona calisaya</name>
    <dbReference type="NCBI Taxonomy" id="153742"/>
    <lineage>
        <taxon>Eukaryota</taxon>
        <taxon>Viridiplantae</taxon>
        <taxon>Streptophyta</taxon>
        <taxon>Embryophyta</taxon>
        <taxon>Tracheophyta</taxon>
        <taxon>Spermatophyta</taxon>
        <taxon>Magnoliopsida</taxon>
        <taxon>eudicotyledons</taxon>
        <taxon>Gunneridae</taxon>
        <taxon>Pentapetalae</taxon>
        <taxon>asterids</taxon>
        <taxon>lamiids</taxon>
        <taxon>Gentianales</taxon>
        <taxon>Rubiaceae</taxon>
        <taxon>Cinchonoideae</taxon>
        <taxon>Cinchoneae</taxon>
        <taxon>Cinchona</taxon>
    </lineage>
</organism>
<keyword evidence="1" id="KW-0812">Transmembrane</keyword>
<feature type="transmembrane region" description="Helical" evidence="1">
    <location>
        <begin position="96"/>
        <end position="113"/>
    </location>
</feature>
<dbReference type="EMBL" id="JBJUIK010000004">
    <property type="protein sequence ID" value="KAL3529691.1"/>
    <property type="molecule type" value="Genomic_DNA"/>
</dbReference>
<proteinExistence type="predicted"/>
<sequence length="115" mass="13304">MELGSNPTTTIFHPFQILSKNLKVAFSCTSPFFFCFFFFFRKFSFFFNSIPLPFPFASPFCSLPPYPPSTFLSFPPTLLPSPSHPVATNFFPLPNLFSLFLPMNLFFSFFFFLDV</sequence>